<comment type="caution">
    <text evidence="2">The sequence shown here is derived from an EMBL/GenBank/DDBJ whole genome shotgun (WGS) entry which is preliminary data.</text>
</comment>
<dbReference type="Pfam" id="PF11684">
    <property type="entry name" value="DUF3280"/>
    <property type="match status" value="1"/>
</dbReference>
<evidence type="ECO:0000313" key="3">
    <source>
        <dbReference type="Proteomes" id="UP000631694"/>
    </source>
</evidence>
<protein>
    <submittedName>
        <fullName evidence="2">DUF2380 domain-containing protein</fullName>
    </submittedName>
</protein>
<evidence type="ECO:0000313" key="2">
    <source>
        <dbReference type="EMBL" id="MBH0238222.1"/>
    </source>
</evidence>
<evidence type="ECO:0000256" key="1">
    <source>
        <dbReference type="SAM" id="SignalP"/>
    </source>
</evidence>
<dbReference type="PROSITE" id="PS51257">
    <property type="entry name" value="PROKAR_LIPOPROTEIN"/>
    <property type="match status" value="1"/>
</dbReference>
<dbReference type="Proteomes" id="UP000631694">
    <property type="component" value="Unassembled WGS sequence"/>
</dbReference>
<dbReference type="AlphaFoldDB" id="A0A931MYB2"/>
<sequence length="168" mass="17556">MKRIALLAAAGGLAACLLPGAALAAADVRVAVADFVYLDTSGEPRDQAAEHLVRLDLFRERIESDLGETGRFSVVQLSCGSEACSAETVAPDVLAAAASAAGADYLVFGGIHKMSSLIQNGQVDVLALGDGKIVMSRKISFRGDTDEAFDRAGAFIAREMNDLPELTQ</sequence>
<keyword evidence="3" id="KW-1185">Reference proteome</keyword>
<feature type="chain" id="PRO_5037875202" evidence="1">
    <location>
        <begin position="25"/>
        <end position="168"/>
    </location>
</feature>
<dbReference type="EMBL" id="JADZLT010000050">
    <property type="protein sequence ID" value="MBH0238222.1"/>
    <property type="molecule type" value="Genomic_DNA"/>
</dbReference>
<gene>
    <name evidence="2" type="ORF">I5731_10340</name>
</gene>
<accession>A0A931MYB2</accession>
<proteinExistence type="predicted"/>
<organism evidence="2 3">
    <name type="scientific">Methylobrevis albus</name>
    <dbReference type="NCBI Taxonomy" id="2793297"/>
    <lineage>
        <taxon>Bacteria</taxon>
        <taxon>Pseudomonadati</taxon>
        <taxon>Pseudomonadota</taxon>
        <taxon>Alphaproteobacteria</taxon>
        <taxon>Hyphomicrobiales</taxon>
        <taxon>Pleomorphomonadaceae</taxon>
        <taxon>Methylobrevis</taxon>
    </lineage>
</organism>
<dbReference type="InterPro" id="IPR021698">
    <property type="entry name" value="DUF3280"/>
</dbReference>
<keyword evidence="1" id="KW-0732">Signal</keyword>
<reference evidence="2" key="1">
    <citation type="submission" date="2020-12" db="EMBL/GenBank/DDBJ databases">
        <title>Methylobrevis albus sp. nov., isolated from fresh water lack sediment.</title>
        <authorList>
            <person name="Zou Q."/>
        </authorList>
    </citation>
    <scope>NUCLEOTIDE SEQUENCE</scope>
    <source>
        <strain evidence="2">L22</strain>
    </source>
</reference>
<feature type="signal peptide" evidence="1">
    <location>
        <begin position="1"/>
        <end position="24"/>
    </location>
</feature>
<name>A0A931MYB2_9HYPH</name>
<dbReference type="RefSeq" id="WP_197311309.1">
    <property type="nucleotide sequence ID" value="NZ_JADZLT010000050.1"/>
</dbReference>